<dbReference type="EMBL" id="NGFN01000409">
    <property type="protein sequence ID" value="OUC92392.1"/>
    <property type="molecule type" value="Genomic_DNA"/>
</dbReference>
<protein>
    <submittedName>
        <fullName evidence="2">Uncharacterized protein</fullName>
    </submittedName>
</protein>
<dbReference type="Proteomes" id="UP000195105">
    <property type="component" value="Unassembled WGS sequence"/>
</dbReference>
<dbReference type="RefSeq" id="WP_086605314.1">
    <property type="nucleotide sequence ID" value="NZ_NGFN01000409.1"/>
</dbReference>
<gene>
    <name evidence="2" type="ORF">CA983_38130</name>
</gene>
<proteinExistence type="predicted"/>
<dbReference type="AlphaFoldDB" id="A0A243RCG3"/>
<sequence>MTGAIGAVPDTPWPVGSTPPLRDGVLCDDGRATAPPQVVAVSDVARVGGTRAEHWTSATQQP</sequence>
<comment type="caution">
    <text evidence="2">The sequence shown here is derived from an EMBL/GenBank/DDBJ whole genome shotgun (WGS) entry which is preliminary data.</text>
</comment>
<organism evidence="2 3">
    <name type="scientific">Streptomyces swartbergensis</name>
    <dbReference type="NCBI Taxonomy" id="487165"/>
    <lineage>
        <taxon>Bacteria</taxon>
        <taxon>Bacillati</taxon>
        <taxon>Actinomycetota</taxon>
        <taxon>Actinomycetes</taxon>
        <taxon>Kitasatosporales</taxon>
        <taxon>Streptomycetaceae</taxon>
        <taxon>Streptomyces</taxon>
    </lineage>
</organism>
<dbReference type="Gene3D" id="3.50.50.60">
    <property type="entry name" value="FAD/NAD(P)-binding domain"/>
    <property type="match status" value="1"/>
</dbReference>
<reference evidence="2 3" key="1">
    <citation type="submission" date="2017-05" db="EMBL/GenBank/DDBJ databases">
        <title>Biotechnological potential of actinobacteria isolated from South African environments.</title>
        <authorList>
            <person name="Le Roes-Hill M."/>
            <person name="Prins A."/>
            <person name="Durrell K.A."/>
        </authorList>
    </citation>
    <scope>NUCLEOTIDE SEQUENCE [LARGE SCALE GENOMIC DNA]</scope>
    <source>
        <strain evidence="2 3">HMC13</strain>
    </source>
</reference>
<keyword evidence="3" id="KW-1185">Reference proteome</keyword>
<name>A0A243RCG3_9ACTN</name>
<evidence type="ECO:0000313" key="2">
    <source>
        <dbReference type="EMBL" id="OUC92392.1"/>
    </source>
</evidence>
<feature type="region of interest" description="Disordered" evidence="1">
    <location>
        <begin position="1"/>
        <end position="32"/>
    </location>
</feature>
<evidence type="ECO:0000313" key="3">
    <source>
        <dbReference type="Proteomes" id="UP000195105"/>
    </source>
</evidence>
<evidence type="ECO:0000256" key="1">
    <source>
        <dbReference type="SAM" id="MobiDB-lite"/>
    </source>
</evidence>
<accession>A0A243RCG3</accession>
<dbReference type="InterPro" id="IPR036188">
    <property type="entry name" value="FAD/NAD-bd_sf"/>
</dbReference>